<reference evidence="1 2" key="1">
    <citation type="journal article" date="2011" name="J. Bacteriol.">
        <title>Complete genome sequence and updated annotation of Desulfovibrio alaskensis G20.</title>
        <authorList>
            <person name="Hauser L.J."/>
            <person name="Land M.L."/>
            <person name="Brown S.D."/>
            <person name="Larimer F."/>
            <person name="Keller K.L."/>
            <person name="Rapp-Giles B.J."/>
            <person name="Price M.N."/>
            <person name="Lin M."/>
            <person name="Bruce D.C."/>
            <person name="Detter J.C."/>
            <person name="Tapia R."/>
            <person name="Han C.S."/>
            <person name="Goodwin L.A."/>
            <person name="Cheng J.F."/>
            <person name="Pitluck S."/>
            <person name="Copeland A."/>
            <person name="Lucas S."/>
            <person name="Nolan M."/>
            <person name="Lapidus A.L."/>
            <person name="Palumbo A.V."/>
            <person name="Wall J.D."/>
        </authorList>
    </citation>
    <scope>NUCLEOTIDE SEQUENCE [LARGE SCALE GENOMIC DNA]</scope>
    <source>
        <strain evidence="2">ATCC BAA 1058 / DSM 17464 / G20</strain>
    </source>
</reference>
<evidence type="ECO:0000313" key="2">
    <source>
        <dbReference type="Proteomes" id="UP000002710"/>
    </source>
</evidence>
<keyword evidence="2" id="KW-1185">Reference proteome</keyword>
<evidence type="ECO:0000313" key="1">
    <source>
        <dbReference type="EMBL" id="ABB37960.2"/>
    </source>
</evidence>
<accession>Q313D6</accession>
<protein>
    <submittedName>
        <fullName evidence="1">Uncharacterized protein</fullName>
    </submittedName>
</protein>
<dbReference type="RefSeq" id="WP_011367182.1">
    <property type="nucleotide sequence ID" value="NC_007519.1"/>
</dbReference>
<sequence>MGHVQADCDGMKEGGLPAADALYGAYRRGRGGEWLVLGGWPDGSREEWTEQAGAQALRTAEDMAVETGRPVLVYRLYHTEYPVSYPQG</sequence>
<dbReference type="Proteomes" id="UP000002710">
    <property type="component" value="Chromosome"/>
</dbReference>
<dbReference type="AlphaFoldDB" id="Q313D6"/>
<dbReference type="EMBL" id="CP000112">
    <property type="protein sequence ID" value="ABB37960.2"/>
    <property type="molecule type" value="Genomic_DNA"/>
</dbReference>
<proteinExistence type="predicted"/>
<dbReference type="HOGENOM" id="CLU_2463995_0_0_7"/>
<gene>
    <name evidence="1" type="ordered locus">Dde_1159</name>
</gene>
<dbReference type="KEGG" id="dde:Dde_1159"/>
<name>Q313D6_OLEA2</name>
<organism evidence="1 2">
    <name type="scientific">Oleidesulfovibrio alaskensis (strain ATCC BAA-1058 / DSM 17464 / G20)</name>
    <name type="common">Desulfovibrio alaskensis</name>
    <dbReference type="NCBI Taxonomy" id="207559"/>
    <lineage>
        <taxon>Bacteria</taxon>
        <taxon>Pseudomonadati</taxon>
        <taxon>Thermodesulfobacteriota</taxon>
        <taxon>Desulfovibrionia</taxon>
        <taxon>Desulfovibrionales</taxon>
        <taxon>Desulfovibrionaceae</taxon>
        <taxon>Oleidesulfovibrio</taxon>
    </lineage>
</organism>